<feature type="domain" description="Excalibur calcium-binding" evidence="3">
    <location>
        <begin position="37"/>
        <end position="74"/>
    </location>
</feature>
<gene>
    <name evidence="4" type="ORF">JI751_01500</name>
</gene>
<reference evidence="4 5" key="1">
    <citation type="submission" date="2021-01" db="EMBL/GenBank/DDBJ databases">
        <title>Genome seq and assembly of Nocardiodes sp. G10.</title>
        <authorList>
            <person name="Chhetri G."/>
        </authorList>
    </citation>
    <scope>NUCLEOTIDE SEQUENCE [LARGE SCALE GENOMIC DNA]</scope>
    <source>
        <strain evidence="4 5">G10</strain>
    </source>
</reference>
<protein>
    <submittedName>
        <fullName evidence="4">Excalibur calcium-binding domain-containing protein</fullName>
    </submittedName>
</protein>
<keyword evidence="2" id="KW-0732">Signal</keyword>
<evidence type="ECO:0000256" key="1">
    <source>
        <dbReference type="SAM" id="MobiDB-lite"/>
    </source>
</evidence>
<feature type="signal peptide" evidence="2">
    <location>
        <begin position="1"/>
        <end position="32"/>
    </location>
</feature>
<keyword evidence="5" id="KW-1185">Reference proteome</keyword>
<accession>A0ABS1L5Q6</accession>
<feature type="compositionally biased region" description="Pro residues" evidence="1">
    <location>
        <begin position="92"/>
        <end position="116"/>
    </location>
</feature>
<dbReference type="InterPro" id="IPR035437">
    <property type="entry name" value="SNase_OB-fold_sf"/>
</dbReference>
<feature type="region of interest" description="Disordered" evidence="1">
    <location>
        <begin position="84"/>
        <end position="116"/>
    </location>
</feature>
<dbReference type="RefSeq" id="WP_201932561.1">
    <property type="nucleotide sequence ID" value="NZ_JAERSG010000001.1"/>
</dbReference>
<dbReference type="Proteomes" id="UP000636918">
    <property type="component" value="Unassembled WGS sequence"/>
</dbReference>
<dbReference type="SUPFAM" id="SSF50199">
    <property type="entry name" value="Staphylococcal nuclease"/>
    <property type="match status" value="1"/>
</dbReference>
<dbReference type="InterPro" id="IPR008613">
    <property type="entry name" value="Excalibur_Ca-bd_domain"/>
</dbReference>
<feature type="chain" id="PRO_5045244455" evidence="2">
    <location>
        <begin position="33"/>
        <end position="246"/>
    </location>
</feature>
<name>A0ABS1L5Q6_9ACTN</name>
<dbReference type="Gene3D" id="2.40.50.90">
    <property type="match status" value="1"/>
</dbReference>
<evidence type="ECO:0000313" key="4">
    <source>
        <dbReference type="EMBL" id="MBL0746272.1"/>
    </source>
</evidence>
<comment type="caution">
    <text evidence="4">The sequence shown here is derived from an EMBL/GenBank/DDBJ whole genome shotgun (WGS) entry which is preliminary data.</text>
</comment>
<organism evidence="4 5">
    <name type="scientific">Nocardioides baculatus</name>
    <dbReference type="NCBI Taxonomy" id="2801337"/>
    <lineage>
        <taxon>Bacteria</taxon>
        <taxon>Bacillati</taxon>
        <taxon>Actinomycetota</taxon>
        <taxon>Actinomycetes</taxon>
        <taxon>Propionibacteriales</taxon>
        <taxon>Nocardioidaceae</taxon>
        <taxon>Nocardioides</taxon>
    </lineage>
</organism>
<evidence type="ECO:0000256" key="2">
    <source>
        <dbReference type="SAM" id="SignalP"/>
    </source>
</evidence>
<evidence type="ECO:0000313" key="5">
    <source>
        <dbReference type="Proteomes" id="UP000636918"/>
    </source>
</evidence>
<dbReference type="Pfam" id="PF05901">
    <property type="entry name" value="Excalibur"/>
    <property type="match status" value="1"/>
</dbReference>
<evidence type="ECO:0000259" key="3">
    <source>
        <dbReference type="Pfam" id="PF05901"/>
    </source>
</evidence>
<sequence length="246" mass="26192">MTHVFRVVITAVASLALLMGAVVGLSAVGASAATDMDCTDFSTQASAQSFFLAAGGPYSDPHFLDSDGDGVACESNPCPCSYGTTPTTPATTPTPTPTPTQTPTPIPTPTPTPTPPAEVIHVVRVINGQLIKVREGANSPEVVHLLGVTVPKRSCEARAAKRDLRSWVKPGMVVISHIDEKAPDRDAQGNLYRALERQKGGWDIGGSQIDTGFANVDRSVRFSFKNTYLRWERKAIARSKGYHGTC</sequence>
<proteinExistence type="predicted"/>
<dbReference type="EMBL" id="JAERSG010000001">
    <property type="protein sequence ID" value="MBL0746272.1"/>
    <property type="molecule type" value="Genomic_DNA"/>
</dbReference>